<dbReference type="SUPFAM" id="SSF46785">
    <property type="entry name" value="Winged helix' DNA-binding domain"/>
    <property type="match status" value="1"/>
</dbReference>
<dbReference type="AlphaFoldDB" id="A0A2U9IHH2"/>
<gene>
    <name evidence="1" type="ORF">DFR85_13735</name>
</gene>
<evidence type="ECO:0000313" key="2">
    <source>
        <dbReference type="Proteomes" id="UP000248044"/>
    </source>
</evidence>
<proteinExistence type="predicted"/>
<dbReference type="RefSeq" id="WP_110271375.1">
    <property type="nucleotide sequence ID" value="NZ_CP029289.2"/>
</dbReference>
<organism evidence="1 2">
    <name type="scientific">Acidianus brierleyi</name>
    <dbReference type="NCBI Taxonomy" id="41673"/>
    <lineage>
        <taxon>Archaea</taxon>
        <taxon>Thermoproteota</taxon>
        <taxon>Thermoprotei</taxon>
        <taxon>Sulfolobales</taxon>
        <taxon>Sulfolobaceae</taxon>
        <taxon>Acidianus</taxon>
    </lineage>
</organism>
<dbReference type="OrthoDB" id="34008at2157"/>
<protein>
    <submittedName>
        <fullName evidence="1">Uncharacterized protein</fullName>
    </submittedName>
</protein>
<accession>A0A2U9IHH2</accession>
<dbReference type="KEGG" id="abri:DFR85_13735"/>
<evidence type="ECO:0000313" key="1">
    <source>
        <dbReference type="EMBL" id="AWR95497.1"/>
    </source>
</evidence>
<dbReference type="EMBL" id="CP029289">
    <property type="protein sequence ID" value="AWR95497.1"/>
    <property type="molecule type" value="Genomic_DNA"/>
</dbReference>
<dbReference type="InterPro" id="IPR036390">
    <property type="entry name" value="WH_DNA-bd_sf"/>
</dbReference>
<sequence length="167" mass="19356">MLSEDEIIATLKELYDGKPVAFSKIKRKLKCDGEELLNVLEKMEKSGKIRKIESGGGKAYEILEIDKTDIILNEIREIKDEIRKLQEYISEKKKISEDTFDAVYDKVKDNLGYAHLQAIRIELGMDKEEFYSKLKRHIEDNYDFIAGGEEGYVRKGSIYGIIKRRGE</sequence>
<keyword evidence="2" id="KW-1185">Reference proteome</keyword>
<dbReference type="Proteomes" id="UP000248044">
    <property type="component" value="Chromosome"/>
</dbReference>
<dbReference type="GeneID" id="36833237"/>
<reference evidence="1 2" key="1">
    <citation type="submission" date="2018-05" db="EMBL/GenBank/DDBJ databases">
        <title>Complete Genome Sequences of Extremely Thermoacidophilic, Metal-Mobilizing Type-Strain Members of the Archaeal Family Sulfolobaceae: Acidianus brierleyi DSM-1651T, Acidianus sulfidivorans DSM-18786T, Metallosphaera hakonensis DSM-7519T, and Metallosphaera prunae DSM-10039T.</title>
        <authorList>
            <person name="Counts J.A."/>
            <person name="Kelly R.M."/>
        </authorList>
    </citation>
    <scope>NUCLEOTIDE SEQUENCE [LARGE SCALE GENOMIC DNA]</scope>
    <source>
        <strain evidence="1 2">DSM 1651</strain>
    </source>
</reference>
<name>A0A2U9IHH2_9CREN</name>